<proteinExistence type="predicted"/>
<dbReference type="EMBL" id="BTRK01000006">
    <property type="protein sequence ID" value="GMR56708.1"/>
    <property type="molecule type" value="Genomic_DNA"/>
</dbReference>
<gene>
    <name evidence="1" type="ORF">PMAYCL1PPCAC_26903</name>
</gene>
<reference evidence="2" key="1">
    <citation type="submission" date="2022-10" db="EMBL/GenBank/DDBJ databases">
        <title>Genome assembly of Pristionchus species.</title>
        <authorList>
            <person name="Yoshida K."/>
            <person name="Sommer R.J."/>
        </authorList>
    </citation>
    <scope>NUCLEOTIDE SEQUENCE [LARGE SCALE GENOMIC DNA]</scope>
    <source>
        <strain evidence="2">RS5460</strain>
    </source>
</reference>
<sequence>MTSRVPCFSTRKTIANNFKKMKAQEYALKYQGLADKLRIDQIAPKHFNHLMDLSRGYFEAESLRNATGSTIDNCRNGMEELLHCIFASQSICPNSAICYDKQSNKPIAFRLYNIGFRHPLKAPFSFPEHELSEQELSLFNPLDETFDKIWHIFPHEEVAYKTEAVYVAPSVRGSGVYQVFTQYNVDFPATAKATGANYVGAVCTSLAIKDWHANMGFDSVYKGPSVVTNTKGESVRLPEDELLLMVDDMRDMVAVDVYPFWKEMGLKRTPYDEQ</sequence>
<dbReference type="AlphaFoldDB" id="A0AAN5D544"/>
<accession>A0AAN5D544</accession>
<dbReference type="PANTHER" id="PTHR20905:SF30">
    <property type="entry name" value="N-ACETYLTRANSFERASE DOMAIN-CONTAINING PROTEIN"/>
    <property type="match status" value="1"/>
</dbReference>
<comment type="caution">
    <text evidence="1">The sequence shown here is derived from an EMBL/GenBank/DDBJ whole genome shotgun (WGS) entry which is preliminary data.</text>
</comment>
<evidence type="ECO:0000313" key="1">
    <source>
        <dbReference type="EMBL" id="GMR56708.1"/>
    </source>
</evidence>
<organism evidence="1 2">
    <name type="scientific">Pristionchus mayeri</name>
    <dbReference type="NCBI Taxonomy" id="1317129"/>
    <lineage>
        <taxon>Eukaryota</taxon>
        <taxon>Metazoa</taxon>
        <taxon>Ecdysozoa</taxon>
        <taxon>Nematoda</taxon>
        <taxon>Chromadorea</taxon>
        <taxon>Rhabditida</taxon>
        <taxon>Rhabditina</taxon>
        <taxon>Diplogasteromorpha</taxon>
        <taxon>Diplogasteroidea</taxon>
        <taxon>Neodiplogasteridae</taxon>
        <taxon>Pristionchus</taxon>
    </lineage>
</organism>
<name>A0AAN5D544_9BILA</name>
<dbReference type="Proteomes" id="UP001328107">
    <property type="component" value="Unassembled WGS sequence"/>
</dbReference>
<dbReference type="Gene3D" id="3.40.630.30">
    <property type="match status" value="1"/>
</dbReference>
<keyword evidence="2" id="KW-1185">Reference proteome</keyword>
<protein>
    <submittedName>
        <fullName evidence="1">Uncharacterized protein</fullName>
    </submittedName>
</protein>
<dbReference type="GO" id="GO:0008080">
    <property type="term" value="F:N-acetyltransferase activity"/>
    <property type="evidence" value="ECO:0007669"/>
    <property type="project" value="TreeGrafter"/>
</dbReference>
<evidence type="ECO:0000313" key="2">
    <source>
        <dbReference type="Proteomes" id="UP001328107"/>
    </source>
</evidence>
<dbReference type="PANTHER" id="PTHR20905">
    <property type="entry name" value="N-ACETYLTRANSFERASE-RELATED"/>
    <property type="match status" value="1"/>
</dbReference>